<comment type="caution">
    <text evidence="2">The sequence shown here is derived from an EMBL/GenBank/DDBJ whole genome shotgun (WGS) entry which is preliminary data.</text>
</comment>
<evidence type="ECO:0000256" key="1">
    <source>
        <dbReference type="SAM" id="MobiDB-lite"/>
    </source>
</evidence>
<feature type="region of interest" description="Disordered" evidence="1">
    <location>
        <begin position="1"/>
        <end position="49"/>
    </location>
</feature>
<sequence length="83" mass="9231">VIENVELLNKVEPNESNEPEADESSCKFEPEADSINDTEEAKIEVEPNNLEPRVEPNVVELVKSSVNLELTIPKPTSLNAMNK</sequence>
<gene>
    <name evidence="2" type="ORF">J1N35_034493</name>
</gene>
<organism evidence="2 3">
    <name type="scientific">Gossypium stocksii</name>
    <dbReference type="NCBI Taxonomy" id="47602"/>
    <lineage>
        <taxon>Eukaryota</taxon>
        <taxon>Viridiplantae</taxon>
        <taxon>Streptophyta</taxon>
        <taxon>Embryophyta</taxon>
        <taxon>Tracheophyta</taxon>
        <taxon>Spermatophyta</taxon>
        <taxon>Magnoliopsida</taxon>
        <taxon>eudicotyledons</taxon>
        <taxon>Gunneridae</taxon>
        <taxon>Pentapetalae</taxon>
        <taxon>rosids</taxon>
        <taxon>malvids</taxon>
        <taxon>Malvales</taxon>
        <taxon>Malvaceae</taxon>
        <taxon>Malvoideae</taxon>
        <taxon>Gossypium</taxon>
    </lineage>
</organism>
<evidence type="ECO:0000313" key="3">
    <source>
        <dbReference type="Proteomes" id="UP000828251"/>
    </source>
</evidence>
<proteinExistence type="predicted"/>
<dbReference type="EMBL" id="JAIQCV010000010">
    <property type="protein sequence ID" value="KAH1056428.1"/>
    <property type="molecule type" value="Genomic_DNA"/>
</dbReference>
<protein>
    <submittedName>
        <fullName evidence="2">Uncharacterized protein</fullName>
    </submittedName>
</protein>
<dbReference type="AlphaFoldDB" id="A0A9D3US86"/>
<name>A0A9D3US86_9ROSI</name>
<dbReference type="Proteomes" id="UP000828251">
    <property type="component" value="Unassembled WGS sequence"/>
</dbReference>
<evidence type="ECO:0000313" key="2">
    <source>
        <dbReference type="EMBL" id="KAH1056428.1"/>
    </source>
</evidence>
<reference evidence="2 3" key="1">
    <citation type="journal article" date="2021" name="Plant Biotechnol. J.">
        <title>Multi-omics assisted identification of the key and species-specific regulatory components of drought-tolerant mechanisms in Gossypium stocksii.</title>
        <authorList>
            <person name="Yu D."/>
            <person name="Ke L."/>
            <person name="Zhang D."/>
            <person name="Wu Y."/>
            <person name="Sun Y."/>
            <person name="Mei J."/>
            <person name="Sun J."/>
            <person name="Sun Y."/>
        </authorList>
    </citation>
    <scope>NUCLEOTIDE SEQUENCE [LARGE SCALE GENOMIC DNA]</scope>
    <source>
        <strain evidence="3">cv. E1</strain>
        <tissue evidence="2">Leaf</tissue>
    </source>
</reference>
<accession>A0A9D3US86</accession>
<feature type="non-terminal residue" evidence="2">
    <location>
        <position position="1"/>
    </location>
</feature>
<keyword evidence="3" id="KW-1185">Reference proteome</keyword>